<sequence length="234" mass="25949">MLDVSLLIHLGAALYIAAFLVRDELWLRVLVLAGSGFYILYYFLFPAEPLWDAIITSLILVLANLIVLAQIILERTTLRLSGEEKQLFDAFETLAPGQFRHVAKLAQWKTATDPDGTVMTREAEPSRALFYVFKGVISVDKSGRQFRLPEGNFVGEIAYVLGRDTTATTVAPEGVRYVEWSADALRKLSKKKPNLGNAITALLTRDLAKKLSTSYRPNSAMPANSETEKLLADA</sequence>
<evidence type="ECO:0000256" key="4">
    <source>
        <dbReference type="ARBA" id="ARBA00007146"/>
    </source>
</evidence>
<evidence type="ECO:0000256" key="13">
    <source>
        <dbReference type="ARBA" id="ARBA00023180"/>
    </source>
</evidence>
<comment type="caution">
    <text evidence="17">The sequence shown here is derived from an EMBL/GenBank/DDBJ whole genome shotgun (WGS) entry which is preliminary data.</text>
</comment>
<evidence type="ECO:0000256" key="1">
    <source>
        <dbReference type="ARBA" id="ARBA00004124"/>
    </source>
</evidence>
<dbReference type="InterPro" id="IPR000595">
    <property type="entry name" value="cNMP-bd_dom"/>
</dbReference>
<dbReference type="InterPro" id="IPR055272">
    <property type="entry name" value="POPDC1-3_dom"/>
</dbReference>
<dbReference type="PANTHER" id="PTHR12101:SF17">
    <property type="entry name" value="BLOOD VESSEL EPICARDIAL SUBSTANCE"/>
    <property type="match status" value="1"/>
</dbReference>
<feature type="region of interest" description="Disordered" evidence="14">
    <location>
        <begin position="214"/>
        <end position="234"/>
    </location>
</feature>
<dbReference type="Pfam" id="PF00027">
    <property type="entry name" value="cNMP_binding"/>
    <property type="match status" value="1"/>
</dbReference>
<evidence type="ECO:0000256" key="8">
    <source>
        <dbReference type="ARBA" id="ARBA00022692"/>
    </source>
</evidence>
<protein>
    <submittedName>
        <fullName evidence="17">Cyclic nucleotide-binding domain-containing protein</fullName>
    </submittedName>
</protein>
<proteinExistence type="inferred from homology"/>
<evidence type="ECO:0000256" key="6">
    <source>
        <dbReference type="ARBA" id="ARBA00022473"/>
    </source>
</evidence>
<evidence type="ECO:0000259" key="16">
    <source>
        <dbReference type="PROSITE" id="PS50042"/>
    </source>
</evidence>
<organism evidence="17 18">
    <name type="scientific">Pontixanthobacter rizhaonensis</name>
    <dbReference type="NCBI Taxonomy" id="2730337"/>
    <lineage>
        <taxon>Bacteria</taxon>
        <taxon>Pseudomonadati</taxon>
        <taxon>Pseudomonadota</taxon>
        <taxon>Alphaproteobacteria</taxon>
        <taxon>Sphingomonadales</taxon>
        <taxon>Erythrobacteraceae</taxon>
        <taxon>Pontixanthobacter</taxon>
    </lineage>
</organism>
<keyword evidence="5" id="KW-0796">Tight junction</keyword>
<dbReference type="PANTHER" id="PTHR12101">
    <property type="entry name" value="POPEYE DOMAIN CONTAINING PROTEIN"/>
    <property type="match status" value="1"/>
</dbReference>
<keyword evidence="13" id="KW-0325">Glycoprotein</keyword>
<dbReference type="AlphaFoldDB" id="A0A848QNS6"/>
<dbReference type="InterPro" id="IPR006916">
    <property type="entry name" value="POPDC1-3"/>
</dbReference>
<reference evidence="17 18" key="1">
    <citation type="submission" date="2020-04" db="EMBL/GenBank/DDBJ databases">
        <authorList>
            <person name="Liu A."/>
        </authorList>
    </citation>
    <scope>NUCLEOTIDE SEQUENCE [LARGE SCALE GENOMIC DNA]</scope>
    <source>
        <strain evidence="17 18">RZ02</strain>
    </source>
</reference>
<feature type="transmembrane region" description="Helical" evidence="15">
    <location>
        <begin position="29"/>
        <end position="47"/>
    </location>
</feature>
<gene>
    <name evidence="17" type="ORF">HKD42_09700</name>
</gene>
<dbReference type="InterPro" id="IPR018490">
    <property type="entry name" value="cNMP-bd_dom_sf"/>
</dbReference>
<dbReference type="PROSITE" id="PS50042">
    <property type="entry name" value="CNMP_BINDING_3"/>
    <property type="match status" value="1"/>
</dbReference>
<evidence type="ECO:0000256" key="5">
    <source>
        <dbReference type="ARBA" id="ARBA00022427"/>
    </source>
</evidence>
<accession>A0A848QNS6</accession>
<dbReference type="GO" id="GO:0005923">
    <property type="term" value="C:bicellular tight junction"/>
    <property type="evidence" value="ECO:0007669"/>
    <property type="project" value="UniProtKB-SubCell"/>
</dbReference>
<evidence type="ECO:0000256" key="3">
    <source>
        <dbReference type="ARBA" id="ARBA00004435"/>
    </source>
</evidence>
<dbReference type="GO" id="GO:0007155">
    <property type="term" value="P:cell adhesion"/>
    <property type="evidence" value="ECO:0007669"/>
    <property type="project" value="UniProtKB-KW"/>
</dbReference>
<evidence type="ECO:0000256" key="12">
    <source>
        <dbReference type="ARBA" id="ARBA00023136"/>
    </source>
</evidence>
<name>A0A848QNS6_9SPHN</name>
<feature type="compositionally biased region" description="Polar residues" evidence="14">
    <location>
        <begin position="214"/>
        <end position="225"/>
    </location>
</feature>
<comment type="similarity">
    <text evidence="4">Belongs to the popeye family.</text>
</comment>
<evidence type="ECO:0000313" key="18">
    <source>
        <dbReference type="Proteomes" id="UP000561181"/>
    </source>
</evidence>
<keyword evidence="6" id="KW-0217">Developmental protein</keyword>
<evidence type="ECO:0000256" key="7">
    <source>
        <dbReference type="ARBA" id="ARBA00022475"/>
    </source>
</evidence>
<dbReference type="CDD" id="cd00038">
    <property type="entry name" value="CAP_ED"/>
    <property type="match status" value="1"/>
</dbReference>
<keyword evidence="11 15" id="KW-1133">Transmembrane helix</keyword>
<dbReference type="Gene3D" id="2.60.120.10">
    <property type="entry name" value="Jelly Rolls"/>
    <property type="match status" value="1"/>
</dbReference>
<dbReference type="Proteomes" id="UP000561181">
    <property type="component" value="Unassembled WGS sequence"/>
</dbReference>
<dbReference type="EMBL" id="JABCRE010000003">
    <property type="protein sequence ID" value="NMW32333.1"/>
    <property type="molecule type" value="Genomic_DNA"/>
</dbReference>
<dbReference type="SUPFAM" id="SSF51206">
    <property type="entry name" value="cAMP-binding domain-like"/>
    <property type="match status" value="1"/>
</dbReference>
<feature type="transmembrane region" description="Helical" evidence="15">
    <location>
        <begin position="53"/>
        <end position="73"/>
    </location>
</feature>
<evidence type="ECO:0000313" key="17">
    <source>
        <dbReference type="EMBL" id="NMW32333.1"/>
    </source>
</evidence>
<feature type="transmembrane region" description="Helical" evidence="15">
    <location>
        <begin position="6"/>
        <end position="22"/>
    </location>
</feature>
<feature type="domain" description="Cyclic nucleotide-binding" evidence="16">
    <location>
        <begin position="90"/>
        <end position="188"/>
    </location>
</feature>
<keyword evidence="10" id="KW-0965">Cell junction</keyword>
<comment type="subcellular location">
    <subcellularLocation>
        <location evidence="3">Cell junction</location>
        <location evidence="3">Tight junction</location>
    </subcellularLocation>
    <subcellularLocation>
        <location evidence="1">Lateral cell membrane</location>
    </subcellularLocation>
    <subcellularLocation>
        <location evidence="2">Membrane</location>
        <topology evidence="2">Multi-pass membrane protein</topology>
    </subcellularLocation>
</comment>
<dbReference type="InterPro" id="IPR014710">
    <property type="entry name" value="RmlC-like_jellyroll"/>
</dbReference>
<dbReference type="Pfam" id="PF04831">
    <property type="entry name" value="POPDC1-3"/>
    <property type="match status" value="1"/>
</dbReference>
<keyword evidence="7" id="KW-1003">Cell membrane</keyword>
<evidence type="ECO:0000256" key="9">
    <source>
        <dbReference type="ARBA" id="ARBA00022889"/>
    </source>
</evidence>
<evidence type="ECO:0000256" key="11">
    <source>
        <dbReference type="ARBA" id="ARBA00022989"/>
    </source>
</evidence>
<keyword evidence="18" id="KW-1185">Reference proteome</keyword>
<evidence type="ECO:0000256" key="15">
    <source>
        <dbReference type="SAM" id="Phobius"/>
    </source>
</evidence>
<keyword evidence="9" id="KW-0130">Cell adhesion</keyword>
<evidence type="ECO:0000256" key="14">
    <source>
        <dbReference type="SAM" id="MobiDB-lite"/>
    </source>
</evidence>
<keyword evidence="12 15" id="KW-0472">Membrane</keyword>
<dbReference type="GO" id="GO:0030552">
    <property type="term" value="F:cAMP binding"/>
    <property type="evidence" value="ECO:0007669"/>
    <property type="project" value="TreeGrafter"/>
</dbReference>
<evidence type="ECO:0000256" key="10">
    <source>
        <dbReference type="ARBA" id="ARBA00022949"/>
    </source>
</evidence>
<evidence type="ECO:0000256" key="2">
    <source>
        <dbReference type="ARBA" id="ARBA00004141"/>
    </source>
</evidence>
<dbReference type="GO" id="GO:0016328">
    <property type="term" value="C:lateral plasma membrane"/>
    <property type="evidence" value="ECO:0007669"/>
    <property type="project" value="UniProtKB-SubCell"/>
</dbReference>
<keyword evidence="8 15" id="KW-0812">Transmembrane</keyword>